<name>A0ACC1C1J5_9ROSI</name>
<evidence type="ECO:0000313" key="2">
    <source>
        <dbReference type="Proteomes" id="UP001164250"/>
    </source>
</evidence>
<sequence length="641" mass="66276">MEHRSLINTTSLGGLPPSQTSGTPVGYDGAGGGHGGRGASCLKKNKTSFWGGDVYAWSTLAKPWSYGSKGGGTSDEYRFGGSGGGRVLLKSKDILYLNGSVFAEGGDGGLKGGGGSGGSIFVIALKLKGYGTISAAGGRGWGGGGGGRISLDCYSIQEDIKVTVHGGFSIGCPENAGAAGTHFNAYLSSLRVGNDNLTTETETPLLDFPTGPLWSNVFVENNAKVLVPLLWTRVQVRGQISLYCGSSIVFGLSRFPVSEFELVAEELLMSDSVIKVFGAFRISIKMLLMWNSKIQIDGGGNTIVTTSVLEVRNLVVLRENSVISSNANLGVYGQGLLKLSGLGDAIKGQRLSLSLFYNITVGPGSLLQAPLDDDAGRSVVTESLCNSQTCPIDLITPPDDCHVNYTLSFSLQICRVEDLLVSGLIKGSIIHIHRARTIVVDADGTIVASELGCSEGIGKGIYSNGAGGGAGHGGRGGSGFFNGRLINGGHEYGNADLPCELGSGTEGPNESYQHVNGGGMIVIGSIQWPLLRLDIYGSLRADGQSGGKKTINGNSSLNGGLGGGSGGTILLFLRELTLEKRSLLSAVGGNGGFPGGGGGGGGRVHFHWSKIDVGIEYVPVATINGSINSRYALFFHALCHG</sequence>
<gene>
    <name evidence="1" type="ORF">Patl1_18312</name>
</gene>
<reference evidence="2" key="1">
    <citation type="journal article" date="2023" name="G3 (Bethesda)">
        <title>Genome assembly and association tests identify interacting loci associated with vigor, precocity, and sex in interspecific pistachio rootstocks.</title>
        <authorList>
            <person name="Palmer W."/>
            <person name="Jacygrad E."/>
            <person name="Sagayaradj S."/>
            <person name="Cavanaugh K."/>
            <person name="Han R."/>
            <person name="Bertier L."/>
            <person name="Beede B."/>
            <person name="Kafkas S."/>
            <person name="Golino D."/>
            <person name="Preece J."/>
            <person name="Michelmore R."/>
        </authorList>
    </citation>
    <scope>NUCLEOTIDE SEQUENCE [LARGE SCALE GENOMIC DNA]</scope>
</reference>
<dbReference type="Proteomes" id="UP001164250">
    <property type="component" value="Chromosome 2"/>
</dbReference>
<proteinExistence type="predicted"/>
<evidence type="ECO:0000313" key="1">
    <source>
        <dbReference type="EMBL" id="KAJ0105823.1"/>
    </source>
</evidence>
<dbReference type="EMBL" id="CM047898">
    <property type="protein sequence ID" value="KAJ0105823.1"/>
    <property type="molecule type" value="Genomic_DNA"/>
</dbReference>
<protein>
    <submittedName>
        <fullName evidence="1">Uncharacterized protein</fullName>
    </submittedName>
</protein>
<comment type="caution">
    <text evidence="1">The sequence shown here is derived from an EMBL/GenBank/DDBJ whole genome shotgun (WGS) entry which is preliminary data.</text>
</comment>
<keyword evidence="2" id="KW-1185">Reference proteome</keyword>
<organism evidence="1 2">
    <name type="scientific">Pistacia atlantica</name>
    <dbReference type="NCBI Taxonomy" id="434234"/>
    <lineage>
        <taxon>Eukaryota</taxon>
        <taxon>Viridiplantae</taxon>
        <taxon>Streptophyta</taxon>
        <taxon>Embryophyta</taxon>
        <taxon>Tracheophyta</taxon>
        <taxon>Spermatophyta</taxon>
        <taxon>Magnoliopsida</taxon>
        <taxon>eudicotyledons</taxon>
        <taxon>Gunneridae</taxon>
        <taxon>Pentapetalae</taxon>
        <taxon>rosids</taxon>
        <taxon>malvids</taxon>
        <taxon>Sapindales</taxon>
        <taxon>Anacardiaceae</taxon>
        <taxon>Pistacia</taxon>
    </lineage>
</organism>
<accession>A0ACC1C1J5</accession>